<reference evidence="3" key="1">
    <citation type="submission" date="2023-08" db="EMBL/GenBank/DDBJ databases">
        <title>Reference Genome Resource for the Citrus Pathogen Phytophthora citrophthora.</title>
        <authorList>
            <person name="Moller H."/>
            <person name="Coetzee B."/>
            <person name="Rose L.J."/>
            <person name="Van Niekerk J.M."/>
        </authorList>
    </citation>
    <scope>NUCLEOTIDE SEQUENCE</scope>
    <source>
        <strain evidence="3">STE-U-9442</strain>
    </source>
</reference>
<dbReference type="InterPro" id="IPR003960">
    <property type="entry name" value="ATPase_AAA_CS"/>
</dbReference>
<dbReference type="Gene3D" id="3.40.50.300">
    <property type="entry name" value="P-loop containing nucleotide triphosphate hydrolases"/>
    <property type="match status" value="1"/>
</dbReference>
<proteinExistence type="inferred from homology"/>
<dbReference type="SUPFAM" id="SSF52540">
    <property type="entry name" value="P-loop containing nucleoside triphosphate hydrolases"/>
    <property type="match status" value="1"/>
</dbReference>
<dbReference type="PANTHER" id="PTHR23077:SF117">
    <property type="entry name" value="AAA+ ATPASE DOMAIN-CONTAINING PROTEIN"/>
    <property type="match status" value="1"/>
</dbReference>
<evidence type="ECO:0000313" key="4">
    <source>
        <dbReference type="Proteomes" id="UP001259832"/>
    </source>
</evidence>
<organism evidence="3 4">
    <name type="scientific">Phytophthora citrophthora</name>
    <dbReference type="NCBI Taxonomy" id="4793"/>
    <lineage>
        <taxon>Eukaryota</taxon>
        <taxon>Sar</taxon>
        <taxon>Stramenopiles</taxon>
        <taxon>Oomycota</taxon>
        <taxon>Peronosporomycetes</taxon>
        <taxon>Peronosporales</taxon>
        <taxon>Peronosporaceae</taxon>
        <taxon>Phytophthora</taxon>
    </lineage>
</organism>
<dbReference type="EMBL" id="JASMQC010000011">
    <property type="protein sequence ID" value="KAK1941809.1"/>
    <property type="molecule type" value="Genomic_DNA"/>
</dbReference>
<dbReference type="GO" id="GO:0016887">
    <property type="term" value="F:ATP hydrolysis activity"/>
    <property type="evidence" value="ECO:0007669"/>
    <property type="project" value="InterPro"/>
</dbReference>
<dbReference type="GO" id="GO:0005524">
    <property type="term" value="F:ATP binding"/>
    <property type="evidence" value="ECO:0007669"/>
    <property type="project" value="UniProtKB-KW"/>
</dbReference>
<dbReference type="InterPro" id="IPR027417">
    <property type="entry name" value="P-loop_NTPase"/>
</dbReference>
<comment type="similarity">
    <text evidence="1">Belongs to the AAA ATPase family.</text>
</comment>
<dbReference type="InterPro" id="IPR003959">
    <property type="entry name" value="ATPase_AAA_core"/>
</dbReference>
<keyword evidence="1" id="KW-0067">ATP-binding</keyword>
<dbReference type="Pfam" id="PF00004">
    <property type="entry name" value="AAA"/>
    <property type="match status" value="1"/>
</dbReference>
<dbReference type="AlphaFoldDB" id="A0AAD9GNS5"/>
<dbReference type="Proteomes" id="UP001259832">
    <property type="component" value="Unassembled WGS sequence"/>
</dbReference>
<evidence type="ECO:0000313" key="3">
    <source>
        <dbReference type="EMBL" id="KAK1941809.1"/>
    </source>
</evidence>
<evidence type="ECO:0000259" key="2">
    <source>
        <dbReference type="Pfam" id="PF00004"/>
    </source>
</evidence>
<accession>A0AAD9GNS5</accession>
<keyword evidence="1" id="KW-0547">Nucleotide-binding</keyword>
<gene>
    <name evidence="3" type="ORF">P3T76_006873</name>
</gene>
<dbReference type="PROSITE" id="PS00674">
    <property type="entry name" value="AAA"/>
    <property type="match status" value="1"/>
</dbReference>
<sequence>MERPSCQEVPVTFCCPGFSPFFGDAEAAVRHVFRDARAALPAIVFFDEIDVMVAKREFDESGGGEDGTSTAMRVFSTMLNEMDGVESAEGLLVIGTTNRPECIDAALMRPGRIDRILFAEKSDNC</sequence>
<feature type="domain" description="ATPase AAA-type core" evidence="2">
    <location>
        <begin position="15"/>
        <end position="119"/>
    </location>
</feature>
<name>A0AAD9GNS5_9STRA</name>
<comment type="caution">
    <text evidence="3">The sequence shown here is derived from an EMBL/GenBank/DDBJ whole genome shotgun (WGS) entry which is preliminary data.</text>
</comment>
<evidence type="ECO:0000256" key="1">
    <source>
        <dbReference type="RuleBase" id="RU003651"/>
    </source>
</evidence>
<dbReference type="InterPro" id="IPR050168">
    <property type="entry name" value="AAA_ATPase_domain"/>
</dbReference>
<keyword evidence="4" id="KW-1185">Reference proteome</keyword>
<protein>
    <submittedName>
        <fullName evidence="3">ATPase family gene 2 protein</fullName>
    </submittedName>
</protein>
<dbReference type="PANTHER" id="PTHR23077">
    <property type="entry name" value="AAA-FAMILY ATPASE"/>
    <property type="match status" value="1"/>
</dbReference>